<dbReference type="RefSeq" id="WP_170143883.1">
    <property type="nucleotide sequence ID" value="NZ_AP018786.1"/>
</dbReference>
<proteinExistence type="predicted"/>
<keyword evidence="2" id="KW-1185">Reference proteome</keyword>
<protein>
    <recommendedName>
        <fullName evidence="3">Restriction endonuclease</fullName>
    </recommendedName>
</protein>
<dbReference type="REBASE" id="258071">
    <property type="entry name" value="SspBBH3McrBC2P"/>
</dbReference>
<evidence type="ECO:0008006" key="3">
    <source>
        <dbReference type="Google" id="ProtNLM"/>
    </source>
</evidence>
<accession>A0A2Z6IB39</accession>
<dbReference type="EMBL" id="AP018786">
    <property type="protein sequence ID" value="BBF23614.1"/>
    <property type="molecule type" value="Genomic_DNA"/>
</dbReference>
<dbReference type="InterPro" id="IPR019292">
    <property type="entry name" value="McrC"/>
</dbReference>
<gene>
    <name evidence="1" type="ORF">SUTMEG_15050</name>
</gene>
<name>A0A2Z6IB39_9BURK</name>
<organism evidence="1 2">
    <name type="scientific">Sutterella megalosphaeroides</name>
    <dbReference type="NCBI Taxonomy" id="2494234"/>
    <lineage>
        <taxon>Bacteria</taxon>
        <taxon>Pseudomonadati</taxon>
        <taxon>Pseudomonadota</taxon>
        <taxon>Betaproteobacteria</taxon>
        <taxon>Burkholderiales</taxon>
        <taxon>Sutterellaceae</taxon>
        <taxon>Sutterella</taxon>
    </lineage>
</organism>
<dbReference type="Proteomes" id="UP000271003">
    <property type="component" value="Chromosome"/>
</dbReference>
<reference evidence="1 2" key="1">
    <citation type="journal article" date="2018" name="Int. J. Syst. Evol. Microbiol.">
        <title>Mesosutterella multiformis gen. nov., sp. nov., a member of the family Sutterellaceae and Sutterella megalosphaeroides sp. nov., isolated from human faeces.</title>
        <authorList>
            <person name="Sakamoto M."/>
            <person name="Ikeyama N."/>
            <person name="Kunihiro T."/>
            <person name="Iino T."/>
            <person name="Yuki M."/>
            <person name="Ohkuma M."/>
        </authorList>
    </citation>
    <scope>NUCLEOTIDE SEQUENCE [LARGE SCALE GENOMIC DNA]</scope>
    <source>
        <strain evidence="1 2">6FBBBH3</strain>
    </source>
</reference>
<evidence type="ECO:0000313" key="2">
    <source>
        <dbReference type="Proteomes" id="UP000271003"/>
    </source>
</evidence>
<dbReference type="Pfam" id="PF10117">
    <property type="entry name" value="McrBC"/>
    <property type="match status" value="1"/>
</dbReference>
<evidence type="ECO:0000313" key="1">
    <source>
        <dbReference type="EMBL" id="BBF23614.1"/>
    </source>
</evidence>
<sequence>MRPFVFTVPEHFDNTVTLTETQLGRDVYRELRDLPAGELRCLVHQGASDEAPALVVEKKGSPDAISLRVQSSYFVGVVWVVPGVLALQVEPKLNTELRTIDILAILREALRDPENLDHLSGLLDVDFEVPEVPLPSALDGLRLFLFTEFLAVMGRIVRKGLRRGFHEKKEVFQRKFKGRVLLSETLVKRRSPRLSDQLTCRYPCFDADIPENRTLKAALRIVFGELQRVDRRFDVDVTPLIESARLALRAFESVADTPVTAFDADCVARHASGNPLFRDYVTALALSSQILKLGARGFERTSVEGIAPQSNVPPHTINMTKLFELYAFRKLRQALPKSAGNWVEHHGRYHYQELDFLCKSVEATGCLRGFFIADAKYKPRYACQSVLKEDARQLSGYARLERVIERLVDWGLPDPKRIVPCLIIYSDQNAPEAELRLEAVERVSGWADFFKIGLRLPERSV</sequence>
<dbReference type="KEGG" id="sutt:SUTMEG_15050"/>
<dbReference type="AlphaFoldDB" id="A0A2Z6IB39"/>